<accession>A0A5B8W7A6</accession>
<reference evidence="2 3" key="1">
    <citation type="journal article" date="2013" name="J. Microbiol.">
        <title>Mucilaginibacter ginsenosidivorax sp. nov., with ginsenoside converting activity isolated from sediment.</title>
        <authorList>
            <person name="Kim J.K."/>
            <person name="Choi T.E."/>
            <person name="Liu Q.M."/>
            <person name="Park H.Y."/>
            <person name="Yi T.H."/>
            <person name="Yoon M.H."/>
            <person name="Kim S.C."/>
            <person name="Im W.T."/>
        </authorList>
    </citation>
    <scope>NUCLEOTIDE SEQUENCE [LARGE SCALE GENOMIC DNA]</scope>
    <source>
        <strain evidence="2 3">KHI28</strain>
    </source>
</reference>
<feature type="transmembrane region" description="Helical" evidence="1">
    <location>
        <begin position="13"/>
        <end position="32"/>
    </location>
</feature>
<organism evidence="2 3">
    <name type="scientific">Mucilaginibacter ginsenosidivorax</name>
    <dbReference type="NCBI Taxonomy" id="862126"/>
    <lineage>
        <taxon>Bacteria</taxon>
        <taxon>Pseudomonadati</taxon>
        <taxon>Bacteroidota</taxon>
        <taxon>Sphingobacteriia</taxon>
        <taxon>Sphingobacteriales</taxon>
        <taxon>Sphingobacteriaceae</taxon>
        <taxon>Mucilaginibacter</taxon>
    </lineage>
</organism>
<proteinExistence type="predicted"/>
<dbReference type="RefSeq" id="WP_147057732.1">
    <property type="nucleotide sequence ID" value="NZ_CP042437.1"/>
</dbReference>
<evidence type="ECO:0000313" key="2">
    <source>
        <dbReference type="EMBL" id="QEC78772.1"/>
    </source>
</evidence>
<keyword evidence="1" id="KW-1133">Transmembrane helix</keyword>
<keyword evidence="1" id="KW-0472">Membrane</keyword>
<keyword evidence="3" id="KW-1185">Reference proteome</keyword>
<sequence length="130" mass="14638">MLLINRSNPKTDLIFTLTELTTIVTPVYLLVLTSDFNRTKSRFILPLNISSNLNRYDHFKVDTSTLNDLDTGLYTYAVYQSSISTTDESVLGNPVETGKAKIIAPAVLVQPIIYESEDTSDFYTYKSIND</sequence>
<name>A0A5B8W7A6_9SPHI</name>
<evidence type="ECO:0000313" key="3">
    <source>
        <dbReference type="Proteomes" id="UP000321362"/>
    </source>
</evidence>
<gene>
    <name evidence="2" type="ORF">FSB76_23510</name>
</gene>
<protein>
    <submittedName>
        <fullName evidence="2">Uncharacterized protein</fullName>
    </submittedName>
</protein>
<keyword evidence="1" id="KW-0812">Transmembrane</keyword>
<dbReference type="EMBL" id="CP042437">
    <property type="protein sequence ID" value="QEC78772.1"/>
    <property type="molecule type" value="Genomic_DNA"/>
</dbReference>
<dbReference type="OrthoDB" id="797734at2"/>
<evidence type="ECO:0000256" key="1">
    <source>
        <dbReference type="SAM" id="Phobius"/>
    </source>
</evidence>
<dbReference type="Proteomes" id="UP000321362">
    <property type="component" value="Chromosome"/>
</dbReference>
<dbReference type="KEGG" id="mgk:FSB76_23510"/>
<dbReference type="AlphaFoldDB" id="A0A5B8W7A6"/>